<organism evidence="2 3">
    <name type="scientific">Marinobacter albus</name>
    <dbReference type="NCBI Taxonomy" id="3030833"/>
    <lineage>
        <taxon>Bacteria</taxon>
        <taxon>Pseudomonadati</taxon>
        <taxon>Pseudomonadota</taxon>
        <taxon>Gammaproteobacteria</taxon>
        <taxon>Pseudomonadales</taxon>
        <taxon>Marinobacteraceae</taxon>
        <taxon>Marinobacter</taxon>
    </lineage>
</organism>
<name>A0ABT7HA78_9GAMM</name>
<sequence>MGTAGLPGFLPDYFSQFNKQNLIMALSLLAVSFYGVNIVAQKTSRSALKAATLKILSSIDKVPLFENQNGIAETAYQKSLEIASQLSFFTLALMAVFYIYPELAFVNLSVSMGITAFFISAQFKRADDIEKKRSKLNALNKLPGLGFLISFAFIVSDYLFFSPPNLLFALLSLIITRQSFAKLINSFRFIDQLYDQKHKISSIFLEHEPIAPPPNVNETPFWGLLKPENSAIWLPEVISLSSGSDKVQIGSYKWIQSGLKNIICMKVNLKDSRKAFLIKIFNKKLARKALHEATLLVDKPCELPSVPLLAATMVRGFHCHVFDITDTDQGSQTNPRYWQAQFKKKLATVKPPLTLERRYRKSLPLLPLRLNSELFDRLELVAEDHEKLKVKLLSSQLTKLKNLISQQRMSIVSEPKKEQLICSNDGDILSFHWADWSIEPYGTGLSLAESGETGEELNQPASSLGEKPSEDNLLLLISLVSQLEKHFAQQQYRSALNLIPSILECLDNETIRSKHTYAH</sequence>
<dbReference type="Proteomes" id="UP001223547">
    <property type="component" value="Unassembled WGS sequence"/>
</dbReference>
<keyword evidence="1" id="KW-0472">Membrane</keyword>
<feature type="transmembrane region" description="Helical" evidence="1">
    <location>
        <begin position="106"/>
        <end position="123"/>
    </location>
</feature>
<keyword evidence="1" id="KW-1133">Transmembrane helix</keyword>
<evidence type="ECO:0000256" key="1">
    <source>
        <dbReference type="SAM" id="Phobius"/>
    </source>
</evidence>
<comment type="caution">
    <text evidence="2">The sequence shown here is derived from an EMBL/GenBank/DDBJ whole genome shotgun (WGS) entry which is preliminary data.</text>
</comment>
<protein>
    <submittedName>
        <fullName evidence="2">Uncharacterized protein</fullName>
    </submittedName>
</protein>
<dbReference type="EMBL" id="JASSQD010000001">
    <property type="protein sequence ID" value="MDK9557264.1"/>
    <property type="molecule type" value="Genomic_DNA"/>
</dbReference>
<dbReference type="RefSeq" id="WP_285367658.1">
    <property type="nucleotide sequence ID" value="NZ_JASSQD010000001.1"/>
</dbReference>
<gene>
    <name evidence="2" type="ORF">QQF73_06455</name>
</gene>
<keyword evidence="3" id="KW-1185">Reference proteome</keyword>
<evidence type="ECO:0000313" key="2">
    <source>
        <dbReference type="EMBL" id="MDK9557264.1"/>
    </source>
</evidence>
<reference evidence="2 3" key="1">
    <citation type="submission" date="2023-05" db="EMBL/GenBank/DDBJ databases">
        <title>Marinobacter albus sp. nov., a marine bacterium isolated from sand in a coastal intertidal zone of huludao.</title>
        <authorList>
            <person name="Deng T."/>
        </authorList>
    </citation>
    <scope>NUCLEOTIDE SEQUENCE [LARGE SCALE GENOMIC DNA]</scope>
    <source>
        <strain evidence="2 3">M216</strain>
    </source>
</reference>
<feature type="transmembrane region" description="Helical" evidence="1">
    <location>
        <begin position="82"/>
        <end position="100"/>
    </location>
</feature>
<feature type="transmembrane region" description="Helical" evidence="1">
    <location>
        <begin position="144"/>
        <end position="161"/>
    </location>
</feature>
<evidence type="ECO:0000313" key="3">
    <source>
        <dbReference type="Proteomes" id="UP001223547"/>
    </source>
</evidence>
<feature type="transmembrane region" description="Helical" evidence="1">
    <location>
        <begin position="20"/>
        <end position="40"/>
    </location>
</feature>
<accession>A0ABT7HA78</accession>
<proteinExistence type="predicted"/>
<keyword evidence="1" id="KW-0812">Transmembrane</keyword>